<dbReference type="InterPro" id="IPR050276">
    <property type="entry name" value="MshD_Acetyltransferase"/>
</dbReference>
<dbReference type="PANTHER" id="PTHR43617:SF20">
    <property type="entry name" value="N-ALPHA-ACETYLTRANSFERASE RIMI"/>
    <property type="match status" value="1"/>
</dbReference>
<organism evidence="2 3">
    <name type="scientific">Litoreibacter roseus</name>
    <dbReference type="NCBI Taxonomy" id="2601869"/>
    <lineage>
        <taxon>Bacteria</taxon>
        <taxon>Pseudomonadati</taxon>
        <taxon>Pseudomonadota</taxon>
        <taxon>Alphaproteobacteria</taxon>
        <taxon>Rhodobacterales</taxon>
        <taxon>Roseobacteraceae</taxon>
        <taxon>Litoreibacter</taxon>
    </lineage>
</organism>
<dbReference type="InterPro" id="IPR000182">
    <property type="entry name" value="GNAT_dom"/>
</dbReference>
<comment type="caution">
    <text evidence="2">The sequence shown here is derived from an EMBL/GenBank/DDBJ whole genome shotgun (WGS) entry which is preliminary data.</text>
</comment>
<dbReference type="AlphaFoldDB" id="A0A6N6JB69"/>
<evidence type="ECO:0000259" key="1">
    <source>
        <dbReference type="PROSITE" id="PS51186"/>
    </source>
</evidence>
<keyword evidence="3" id="KW-1185">Reference proteome</keyword>
<dbReference type="PANTHER" id="PTHR43617">
    <property type="entry name" value="L-AMINO ACID N-ACETYLTRANSFERASE"/>
    <property type="match status" value="1"/>
</dbReference>
<dbReference type="InterPro" id="IPR016181">
    <property type="entry name" value="Acyl_CoA_acyltransferase"/>
</dbReference>
<dbReference type="CDD" id="cd04301">
    <property type="entry name" value="NAT_SF"/>
    <property type="match status" value="1"/>
</dbReference>
<dbReference type="GO" id="GO:0016747">
    <property type="term" value="F:acyltransferase activity, transferring groups other than amino-acyl groups"/>
    <property type="evidence" value="ECO:0007669"/>
    <property type="project" value="InterPro"/>
</dbReference>
<proteinExistence type="predicted"/>
<name>A0A6N6JB69_9RHOB</name>
<protein>
    <submittedName>
        <fullName evidence="2">Alanine acetyltransferase</fullName>
    </submittedName>
</protein>
<dbReference type="EMBL" id="BLJE01000001">
    <property type="protein sequence ID" value="GFE63304.1"/>
    <property type="molecule type" value="Genomic_DNA"/>
</dbReference>
<accession>A0A6N6JB69</accession>
<evidence type="ECO:0000313" key="2">
    <source>
        <dbReference type="EMBL" id="GFE63304.1"/>
    </source>
</evidence>
<reference evidence="2 3" key="1">
    <citation type="submission" date="2019-12" db="EMBL/GenBank/DDBJ databases">
        <title>Litoreibacter badius sp. nov., a novel bacteriochlorophyll a-containing bacterium in the genus Litoreibacter.</title>
        <authorList>
            <person name="Kanamuro M."/>
            <person name="Takabe Y."/>
            <person name="Mori K."/>
            <person name="Takaichi S."/>
            <person name="Hanada S."/>
        </authorList>
    </citation>
    <scope>NUCLEOTIDE SEQUENCE [LARGE SCALE GENOMIC DNA]</scope>
    <source>
        <strain evidence="2 3">K6</strain>
    </source>
</reference>
<dbReference type="RefSeq" id="WP_159804251.1">
    <property type="nucleotide sequence ID" value="NZ_BLJE01000001.1"/>
</dbReference>
<evidence type="ECO:0000313" key="3">
    <source>
        <dbReference type="Proteomes" id="UP000436822"/>
    </source>
</evidence>
<dbReference type="Proteomes" id="UP000436822">
    <property type="component" value="Unassembled WGS sequence"/>
</dbReference>
<dbReference type="Pfam" id="PF00583">
    <property type="entry name" value="Acetyltransf_1"/>
    <property type="match status" value="1"/>
</dbReference>
<dbReference type="SUPFAM" id="SSF55729">
    <property type="entry name" value="Acyl-CoA N-acyltransferases (Nat)"/>
    <property type="match status" value="1"/>
</dbReference>
<keyword evidence="2" id="KW-0808">Transferase</keyword>
<dbReference type="Gene3D" id="3.40.630.30">
    <property type="match status" value="1"/>
</dbReference>
<gene>
    <name evidence="2" type="primary">rimI</name>
    <name evidence="2" type="ORF">KIN_03780</name>
</gene>
<dbReference type="OrthoDB" id="9804026at2"/>
<sequence>MTPAKLAALHKICFTSPRPWSVTEFSDMLGSRGVFLLTAPDGFLLGRLIADEAELLTVAVHPDRRGHGIGRKLIEGFLDTALDEGAADAFLEVASDNAIAINLYKSAGFTEINRRTGYYMQPDGTSVDAVLMTRSVSASGPADAR</sequence>
<feature type="domain" description="N-acetyltransferase" evidence="1">
    <location>
        <begin position="1"/>
        <end position="137"/>
    </location>
</feature>
<dbReference type="PROSITE" id="PS51186">
    <property type="entry name" value="GNAT"/>
    <property type="match status" value="1"/>
</dbReference>